<dbReference type="EMBL" id="BART01010747">
    <property type="protein sequence ID" value="GAG90022.1"/>
    <property type="molecule type" value="Genomic_DNA"/>
</dbReference>
<organism evidence="1">
    <name type="scientific">marine sediment metagenome</name>
    <dbReference type="NCBI Taxonomy" id="412755"/>
    <lineage>
        <taxon>unclassified sequences</taxon>
        <taxon>metagenomes</taxon>
        <taxon>ecological metagenomes</taxon>
    </lineage>
</organism>
<reference evidence="1" key="1">
    <citation type="journal article" date="2014" name="Front. Microbiol.">
        <title>High frequency of phylogenetically diverse reductive dehalogenase-homologous genes in deep subseafloor sedimentary metagenomes.</title>
        <authorList>
            <person name="Kawai M."/>
            <person name="Futagami T."/>
            <person name="Toyoda A."/>
            <person name="Takaki Y."/>
            <person name="Nishi S."/>
            <person name="Hori S."/>
            <person name="Arai W."/>
            <person name="Tsubouchi T."/>
            <person name="Morono Y."/>
            <person name="Uchiyama I."/>
            <person name="Ito T."/>
            <person name="Fujiyama A."/>
            <person name="Inagaki F."/>
            <person name="Takami H."/>
        </authorList>
    </citation>
    <scope>NUCLEOTIDE SEQUENCE</scope>
    <source>
        <strain evidence="1">Expedition CK06-06</strain>
    </source>
</reference>
<gene>
    <name evidence="1" type="ORF">S01H4_23229</name>
</gene>
<protein>
    <submittedName>
        <fullName evidence="1">Uncharacterized protein</fullName>
    </submittedName>
</protein>
<evidence type="ECO:0000313" key="1">
    <source>
        <dbReference type="EMBL" id="GAG90022.1"/>
    </source>
</evidence>
<comment type="caution">
    <text evidence="1">The sequence shown here is derived from an EMBL/GenBank/DDBJ whole genome shotgun (WGS) entry which is preliminary data.</text>
</comment>
<dbReference type="AlphaFoldDB" id="X1C9W6"/>
<sequence>MPGMHDYTKFLKRGFGRSTDHASQDTRVGLMTREEGFDIIKKHDPKRPEIYDYYLKITGLTDEEFYKIMEDHRFKVTKKLPRFKDDPYIKKDLPKNWKGGKK</sequence>
<proteinExistence type="predicted"/>
<name>X1C9W6_9ZZZZ</name>
<accession>X1C9W6</accession>